<evidence type="ECO:0000313" key="3">
    <source>
        <dbReference type="Proteomes" id="UP000186922"/>
    </source>
</evidence>
<dbReference type="InterPro" id="IPR052803">
    <property type="entry name" value="Cilium-Associated_Jouberin"/>
</dbReference>
<gene>
    <name evidence="2" type="primary">RvY_10619</name>
    <name evidence="2" type="synonym">RvY_10619.1</name>
    <name evidence="2" type="ORF">RvY_10619-1</name>
</gene>
<sequence>MSPDNVDSFSGLTGDRSRTEYGEDFEGTLGRQVISPRSPTPLSPQCREGTASSSGSRKPSGGDIRSVQVVSPIAYVERRVTSQSQLSPLSSPSKEVTSRKLSRTSMDRSSRVDMSDTVIHMTESTRSSKSPSVLSVEVENEVQVLQQPPIRPRRRKESSLLDIRTSEVNSPSSVANEEEPSVQLKLVAQEAPRLYRKRRQAAQPVERMALQNVSDSVVRSEDATVISHHDRITWTTSTSGRDRPADGNVLELLPKDSQEARLSRLRSKVLSAQELLHQAGDTTALNGQATQQHGEPGISKTDQQQQTTQEARFPERVLGVRIHRTDKLVGHFDLPNALVRISVLDGRTGKLSPKSTKDGTQSEHWAPAMTGICDLPSTGLAFPSWEESIVFNDKSQYFFQTPENVIFFELCTFTPFGNLAGNSEGGKIDPFRCFAWAFLKLTNSTLKMAHNSQRIRLQLFRPGKVLQSKSSPVDIPHVYRWWNTKHHSKYPVTLHVTLTELAQTAIAQPTNQAVNCKHLTITAAKE</sequence>
<reference evidence="2 3" key="1">
    <citation type="journal article" date="2016" name="Nat. Commun.">
        <title>Extremotolerant tardigrade genome and improved radiotolerance of human cultured cells by tardigrade-unique protein.</title>
        <authorList>
            <person name="Hashimoto T."/>
            <person name="Horikawa D.D."/>
            <person name="Saito Y."/>
            <person name="Kuwahara H."/>
            <person name="Kozuka-Hata H."/>
            <person name="Shin-I T."/>
            <person name="Minakuchi Y."/>
            <person name="Ohishi K."/>
            <person name="Motoyama A."/>
            <person name="Aizu T."/>
            <person name="Enomoto A."/>
            <person name="Kondo K."/>
            <person name="Tanaka S."/>
            <person name="Hara Y."/>
            <person name="Koshikawa S."/>
            <person name="Sagara H."/>
            <person name="Miura T."/>
            <person name="Yokobori S."/>
            <person name="Miyagawa K."/>
            <person name="Suzuki Y."/>
            <person name="Kubo T."/>
            <person name="Oyama M."/>
            <person name="Kohara Y."/>
            <person name="Fujiyama A."/>
            <person name="Arakawa K."/>
            <person name="Katayama T."/>
            <person name="Toyoda A."/>
            <person name="Kunieda T."/>
        </authorList>
    </citation>
    <scope>NUCLEOTIDE SEQUENCE [LARGE SCALE GENOMIC DNA]</scope>
    <source>
        <strain evidence="2 3">YOKOZUNA-1</strain>
    </source>
</reference>
<proteinExistence type="predicted"/>
<feature type="compositionally biased region" description="Polar residues" evidence="1">
    <location>
        <begin position="1"/>
        <end position="11"/>
    </location>
</feature>
<comment type="caution">
    <text evidence="2">The sequence shown here is derived from an EMBL/GenBank/DDBJ whole genome shotgun (WGS) entry which is preliminary data.</text>
</comment>
<dbReference type="AlphaFoldDB" id="A0A1D1VL60"/>
<dbReference type="GO" id="GO:0036064">
    <property type="term" value="C:ciliary basal body"/>
    <property type="evidence" value="ECO:0007669"/>
    <property type="project" value="TreeGrafter"/>
</dbReference>
<feature type="compositionally biased region" description="Polar residues" evidence="1">
    <location>
        <begin position="300"/>
        <end position="310"/>
    </location>
</feature>
<dbReference type="Proteomes" id="UP000186922">
    <property type="component" value="Unassembled WGS sequence"/>
</dbReference>
<feature type="region of interest" description="Disordered" evidence="1">
    <location>
        <begin position="287"/>
        <end position="312"/>
    </location>
</feature>
<evidence type="ECO:0000313" key="2">
    <source>
        <dbReference type="EMBL" id="GAU99653.1"/>
    </source>
</evidence>
<feature type="compositionally biased region" description="Low complexity" evidence="1">
    <location>
        <begin position="82"/>
        <end position="93"/>
    </location>
</feature>
<keyword evidence="3" id="KW-1185">Reference proteome</keyword>
<dbReference type="GO" id="GO:0044458">
    <property type="term" value="P:motile cilium assembly"/>
    <property type="evidence" value="ECO:0007669"/>
    <property type="project" value="TreeGrafter"/>
</dbReference>
<evidence type="ECO:0008006" key="4">
    <source>
        <dbReference type="Google" id="ProtNLM"/>
    </source>
</evidence>
<accession>A0A1D1VL60</accession>
<feature type="region of interest" description="Disordered" evidence="1">
    <location>
        <begin position="1"/>
        <end position="67"/>
    </location>
</feature>
<feature type="region of interest" description="Disordered" evidence="1">
    <location>
        <begin position="80"/>
        <end position="112"/>
    </location>
</feature>
<organism evidence="2 3">
    <name type="scientific">Ramazzottius varieornatus</name>
    <name type="common">Water bear</name>
    <name type="synonym">Tardigrade</name>
    <dbReference type="NCBI Taxonomy" id="947166"/>
    <lineage>
        <taxon>Eukaryota</taxon>
        <taxon>Metazoa</taxon>
        <taxon>Ecdysozoa</taxon>
        <taxon>Tardigrada</taxon>
        <taxon>Eutardigrada</taxon>
        <taxon>Parachela</taxon>
        <taxon>Hypsibioidea</taxon>
        <taxon>Ramazzottiidae</taxon>
        <taxon>Ramazzottius</taxon>
    </lineage>
</organism>
<dbReference type="OrthoDB" id="2096344at2759"/>
<evidence type="ECO:0000256" key="1">
    <source>
        <dbReference type="SAM" id="MobiDB-lite"/>
    </source>
</evidence>
<dbReference type="PANTHER" id="PTHR44499">
    <property type="entry name" value="JOUBERIN"/>
    <property type="match status" value="1"/>
</dbReference>
<dbReference type="EMBL" id="BDGG01000005">
    <property type="protein sequence ID" value="GAU99653.1"/>
    <property type="molecule type" value="Genomic_DNA"/>
</dbReference>
<name>A0A1D1VL60_RAMVA</name>
<protein>
    <recommendedName>
        <fullName evidence="4">C2 domain-containing protein</fullName>
    </recommendedName>
</protein>
<dbReference type="STRING" id="947166.A0A1D1VL60"/>
<dbReference type="PANTHER" id="PTHR44499:SF1">
    <property type="entry name" value="JOUBERIN"/>
    <property type="match status" value="1"/>
</dbReference>